<dbReference type="Proteomes" id="UP000501802">
    <property type="component" value="Chromosome"/>
</dbReference>
<evidence type="ECO:0000256" key="1">
    <source>
        <dbReference type="SAM" id="Phobius"/>
    </source>
</evidence>
<sequence>MTPSQRRRLIEKRQRGTLTEEENQQYQELLRTDPSFYDDVNTHTMLTDVFRQDANQELWEAAGKARAKARKRSTVLATVWRHPYAYAMAACVSVLLVGVWVGEGDWLRNLFTQPGSTPQIVKSEKRDVRLLTDNSTMGYDDYGGSIWIQWKQNQQQKIPQAYTFCRDTLTVFLKNPQDTAQWQSVGLRFNSEKQILYVSRLNKPLLPLLECTQAPQSLPFSP</sequence>
<keyword evidence="3" id="KW-1185">Reference proteome</keyword>
<reference evidence="2 3" key="1">
    <citation type="submission" date="2020-03" db="EMBL/GenBank/DDBJ databases">
        <authorList>
            <person name="Kim M.K."/>
        </authorList>
    </citation>
    <scope>NUCLEOTIDE SEQUENCE [LARGE SCALE GENOMIC DNA]</scope>
    <source>
        <strain evidence="2 3">BT328</strain>
    </source>
</reference>
<keyword evidence="1" id="KW-1133">Transmembrane helix</keyword>
<keyword evidence="1" id="KW-0812">Transmembrane</keyword>
<protein>
    <submittedName>
        <fullName evidence="2">Uncharacterized protein</fullName>
    </submittedName>
</protein>
<keyword evidence="1" id="KW-0472">Membrane</keyword>
<dbReference type="KEGG" id="spib:G8759_05060"/>
<organism evidence="2 3">
    <name type="scientific">Spirosoma aureum</name>
    <dbReference type="NCBI Taxonomy" id="2692134"/>
    <lineage>
        <taxon>Bacteria</taxon>
        <taxon>Pseudomonadati</taxon>
        <taxon>Bacteroidota</taxon>
        <taxon>Cytophagia</taxon>
        <taxon>Cytophagales</taxon>
        <taxon>Cytophagaceae</taxon>
        <taxon>Spirosoma</taxon>
    </lineage>
</organism>
<proteinExistence type="predicted"/>
<dbReference type="AlphaFoldDB" id="A0A6G9AIE1"/>
<dbReference type="RefSeq" id="WP_167205818.1">
    <property type="nucleotide sequence ID" value="NZ_CP050063.1"/>
</dbReference>
<dbReference type="EMBL" id="CP050063">
    <property type="protein sequence ID" value="QIP12045.1"/>
    <property type="molecule type" value="Genomic_DNA"/>
</dbReference>
<evidence type="ECO:0000313" key="2">
    <source>
        <dbReference type="EMBL" id="QIP12045.1"/>
    </source>
</evidence>
<evidence type="ECO:0000313" key="3">
    <source>
        <dbReference type="Proteomes" id="UP000501802"/>
    </source>
</evidence>
<accession>A0A6G9AIE1</accession>
<gene>
    <name evidence="2" type="ORF">G8759_05060</name>
</gene>
<name>A0A6G9AIE1_9BACT</name>
<feature type="transmembrane region" description="Helical" evidence="1">
    <location>
        <begin position="84"/>
        <end position="102"/>
    </location>
</feature>